<feature type="coiled-coil region" evidence="1">
    <location>
        <begin position="332"/>
        <end position="359"/>
    </location>
</feature>
<evidence type="ECO:0000313" key="3">
    <source>
        <dbReference type="Proteomes" id="UP001459714"/>
    </source>
</evidence>
<protein>
    <submittedName>
        <fullName evidence="2">Uncharacterized protein</fullName>
    </submittedName>
</protein>
<reference evidence="2 3" key="1">
    <citation type="submission" date="2024-03" db="EMBL/GenBank/DDBJ databases">
        <title>Bacilli Hybrid Assemblies.</title>
        <authorList>
            <person name="Kovac J."/>
        </authorList>
    </citation>
    <scope>NUCLEOTIDE SEQUENCE [LARGE SCALE GENOMIC DNA]</scope>
    <source>
        <strain evidence="2 3">FSL M8-0022</strain>
    </source>
</reference>
<feature type="coiled-coil region" evidence="1">
    <location>
        <begin position="86"/>
        <end position="117"/>
    </location>
</feature>
<keyword evidence="1" id="KW-0175">Coiled coil</keyword>
<evidence type="ECO:0000313" key="2">
    <source>
        <dbReference type="EMBL" id="MEL3959370.1"/>
    </source>
</evidence>
<dbReference type="EMBL" id="JBBYAK010000002">
    <property type="protein sequence ID" value="MEL3959370.1"/>
    <property type="molecule type" value="Genomic_DNA"/>
</dbReference>
<evidence type="ECO:0000256" key="1">
    <source>
        <dbReference type="SAM" id="Coils"/>
    </source>
</evidence>
<proteinExistence type="predicted"/>
<dbReference type="Proteomes" id="UP001459714">
    <property type="component" value="Unassembled WGS sequence"/>
</dbReference>
<name>A0ABU9K5R4_9BACI</name>
<organism evidence="2 3">
    <name type="scientific">Caldifermentibacillus hisashii</name>
    <dbReference type="NCBI Taxonomy" id="996558"/>
    <lineage>
        <taxon>Bacteria</taxon>
        <taxon>Bacillati</taxon>
        <taxon>Bacillota</taxon>
        <taxon>Bacilli</taxon>
        <taxon>Bacillales</taxon>
        <taxon>Bacillaceae</taxon>
        <taxon>Caldifermentibacillus</taxon>
    </lineage>
</organism>
<dbReference type="RefSeq" id="WP_342021008.1">
    <property type="nucleotide sequence ID" value="NZ_JBBYAK010000002.1"/>
</dbReference>
<keyword evidence="3" id="KW-1185">Reference proteome</keyword>
<accession>A0ABU9K5R4</accession>
<sequence length="413" mass="49649">MLRKETIENLKNVFLKQNENNPYVIHFLQVDQDFYSVNYEIGKFDFYYNEGYIVLPTGKKEYKRFSSLMNAIFKIEEFFGWDSSIVENAKKAAQNLKEEEKKQREIELKKYEEKKANNFIDSINNNESNVIDMIENKLMDKTEEEIKQIALNSFRNVSTKTINKVVNVIMNKINELNNPIETTSNNEKEKQETEETTYIVLNRSFDSYESALNYCKENDFSSEYIEKVVTDKQPSNNTEKSDLEIFHLYNNTFDNYMDAYNYAIRHQIPVTMILSNKHPFMTNERLKQLEYAYTFDKFNMDYEDMKEYFNFISEQPHSLDQEDKYYKLKGWIERKEYQFKQKEEKKKRQKEMIQLADKQLHYMVANGLEIKENKSMVSYYLKGEKVHHWFSGIPTEEYCKGIENVYNTYFNSQ</sequence>
<gene>
    <name evidence="2" type="ORF">NST17_19645</name>
</gene>
<comment type="caution">
    <text evidence="2">The sequence shown here is derived from an EMBL/GenBank/DDBJ whole genome shotgun (WGS) entry which is preliminary data.</text>
</comment>